<feature type="region of interest" description="Disordered" evidence="1">
    <location>
        <begin position="43"/>
        <end position="83"/>
    </location>
</feature>
<evidence type="ECO:0000256" key="1">
    <source>
        <dbReference type="SAM" id="MobiDB-lite"/>
    </source>
</evidence>
<gene>
    <name evidence="3" type="ORF">GB883_05620</name>
</gene>
<proteinExistence type="predicted"/>
<evidence type="ECO:0000313" key="3">
    <source>
        <dbReference type="EMBL" id="KAE8765102.1"/>
    </source>
</evidence>
<dbReference type="EMBL" id="WHJE01000016">
    <property type="protein sequence ID" value="KAE8765102.1"/>
    <property type="molecule type" value="Genomic_DNA"/>
</dbReference>
<keyword evidence="2" id="KW-0472">Membrane</keyword>
<organism evidence="3 4">
    <name type="scientific">Georgenia thermotolerans</name>
    <dbReference type="NCBI Taxonomy" id="527326"/>
    <lineage>
        <taxon>Bacteria</taxon>
        <taxon>Bacillati</taxon>
        <taxon>Actinomycetota</taxon>
        <taxon>Actinomycetes</taxon>
        <taxon>Micrococcales</taxon>
        <taxon>Bogoriellaceae</taxon>
        <taxon>Georgenia</taxon>
    </lineage>
</organism>
<name>A0A7J5URM1_9MICO</name>
<accession>A0A7J5URM1</accession>
<keyword evidence="4" id="KW-1185">Reference proteome</keyword>
<keyword evidence="2" id="KW-0812">Transmembrane</keyword>
<protein>
    <submittedName>
        <fullName evidence="3">SHOCT domain-containing protein</fullName>
    </submittedName>
</protein>
<keyword evidence="2" id="KW-1133">Transmembrane helix</keyword>
<dbReference type="AlphaFoldDB" id="A0A7J5URM1"/>
<evidence type="ECO:0000256" key="2">
    <source>
        <dbReference type="SAM" id="Phobius"/>
    </source>
</evidence>
<dbReference type="Proteomes" id="UP000451860">
    <property type="component" value="Unassembled WGS sequence"/>
</dbReference>
<comment type="caution">
    <text evidence="3">The sequence shown here is derived from an EMBL/GenBank/DDBJ whole genome shotgun (WGS) entry which is preliminary data.</text>
</comment>
<reference evidence="3 4" key="1">
    <citation type="submission" date="2019-10" db="EMBL/GenBank/DDBJ databases">
        <title>Georgenia wutianyii sp. nov. and Georgenia yuyongxinii sp. nov. isolated from plateau pika (Ochotona curzoniae) in the Qinghai-Tibet plateau of China.</title>
        <authorList>
            <person name="Tian Z."/>
        </authorList>
    </citation>
    <scope>NUCLEOTIDE SEQUENCE [LARGE SCALE GENOMIC DNA]</scope>
    <source>
        <strain evidence="3 4">DSM 21501</strain>
    </source>
</reference>
<feature type="compositionally biased region" description="Pro residues" evidence="1">
    <location>
        <begin position="43"/>
        <end position="57"/>
    </location>
</feature>
<feature type="transmembrane region" description="Helical" evidence="2">
    <location>
        <begin position="12"/>
        <end position="37"/>
    </location>
</feature>
<evidence type="ECO:0000313" key="4">
    <source>
        <dbReference type="Proteomes" id="UP000451860"/>
    </source>
</evidence>
<sequence length="114" mass="11691">MGYGYGASWAWGLLGFLFSVLVIVAIVVLVLLAVRLVRSGSHPAPPMSGPGMGPPGQPGMGAAPSPYGPGPGPYGPAAGAGPGMTPARQILDERFARGEIGADEYHELRRHLEG</sequence>